<keyword evidence="9" id="KW-1185">Reference proteome</keyword>
<evidence type="ECO:0000256" key="5">
    <source>
        <dbReference type="ARBA" id="ARBA00022793"/>
    </source>
</evidence>
<dbReference type="Proteomes" id="UP001293718">
    <property type="component" value="Unassembled WGS sequence"/>
</dbReference>
<evidence type="ECO:0000259" key="7">
    <source>
        <dbReference type="Pfam" id="PF09349"/>
    </source>
</evidence>
<dbReference type="Pfam" id="PF09349">
    <property type="entry name" value="OHCU_decarbox"/>
    <property type="match status" value="1"/>
</dbReference>
<gene>
    <name evidence="8" type="primary">uraD</name>
    <name evidence="8" type="ORF">SM757_25375</name>
</gene>
<evidence type="ECO:0000256" key="4">
    <source>
        <dbReference type="ARBA" id="ARBA00022631"/>
    </source>
</evidence>
<dbReference type="RefSeq" id="WP_322467530.1">
    <property type="nucleotide sequence ID" value="NZ_JAXOJX010000053.1"/>
</dbReference>
<dbReference type="EC" id="4.1.1.97" evidence="3"/>
<reference evidence="8 9" key="1">
    <citation type="submission" date="2023-11" db="EMBL/GenBank/DDBJ databases">
        <title>Draft genome of Azohydromonas lata strain H1 (DSM1123), a polyhydroxyalkanoate producer.</title>
        <authorList>
            <person name="Traversa D."/>
            <person name="D'Addabbo P."/>
            <person name="Pazzani C."/>
            <person name="Manzari C."/>
            <person name="Chiara M."/>
            <person name="Scrascia M."/>
        </authorList>
    </citation>
    <scope>NUCLEOTIDE SEQUENCE [LARGE SCALE GENOMIC DNA]</scope>
    <source>
        <strain evidence="8 9">H1</strain>
    </source>
</reference>
<proteinExistence type="predicted"/>
<feature type="domain" description="Oxo-4-hydroxy-4-carboxy-5-ureidoimidazoline decarboxylase" evidence="7">
    <location>
        <begin position="14"/>
        <end position="169"/>
    </location>
</feature>
<evidence type="ECO:0000256" key="1">
    <source>
        <dbReference type="ARBA" id="ARBA00001163"/>
    </source>
</evidence>
<dbReference type="InterPro" id="IPR018020">
    <property type="entry name" value="OHCU_decarboxylase"/>
</dbReference>
<dbReference type="EMBL" id="JAXOJX010000053">
    <property type="protein sequence ID" value="MDZ5459918.1"/>
    <property type="molecule type" value="Genomic_DNA"/>
</dbReference>
<accession>A0ABU5ILX9</accession>
<comment type="catalytic activity">
    <reaction evidence="1">
        <text>5-hydroxy-2-oxo-4-ureido-2,5-dihydro-1H-imidazole-5-carboxylate + H(+) = (S)-allantoin + CO2</text>
        <dbReference type="Rhea" id="RHEA:26301"/>
        <dbReference type="ChEBI" id="CHEBI:15378"/>
        <dbReference type="ChEBI" id="CHEBI:15678"/>
        <dbReference type="ChEBI" id="CHEBI:16526"/>
        <dbReference type="ChEBI" id="CHEBI:58639"/>
        <dbReference type="EC" id="4.1.1.97"/>
    </reaction>
</comment>
<keyword evidence="4" id="KW-0659">Purine metabolism</keyword>
<dbReference type="InterPro" id="IPR036778">
    <property type="entry name" value="OHCU_decarboxylase_sf"/>
</dbReference>
<keyword evidence="6 8" id="KW-0456">Lyase</keyword>
<organism evidence="8 9">
    <name type="scientific">Azohydromonas lata</name>
    <dbReference type="NCBI Taxonomy" id="45677"/>
    <lineage>
        <taxon>Bacteria</taxon>
        <taxon>Pseudomonadati</taxon>
        <taxon>Pseudomonadota</taxon>
        <taxon>Betaproteobacteria</taxon>
        <taxon>Burkholderiales</taxon>
        <taxon>Sphaerotilaceae</taxon>
        <taxon>Azohydromonas</taxon>
    </lineage>
</organism>
<comment type="caution">
    <text evidence="8">The sequence shown here is derived from an EMBL/GenBank/DDBJ whole genome shotgun (WGS) entry which is preliminary data.</text>
</comment>
<dbReference type="PANTHER" id="PTHR43466">
    <property type="entry name" value="2-OXO-4-HYDROXY-4-CARBOXY-5-UREIDOIMIDAZOLINE DECARBOXYLASE-RELATED"/>
    <property type="match status" value="1"/>
</dbReference>
<evidence type="ECO:0000256" key="2">
    <source>
        <dbReference type="ARBA" id="ARBA00004754"/>
    </source>
</evidence>
<dbReference type="SUPFAM" id="SSF158694">
    <property type="entry name" value="UraD-Like"/>
    <property type="match status" value="1"/>
</dbReference>
<name>A0ABU5ILX9_9BURK</name>
<evidence type="ECO:0000256" key="3">
    <source>
        <dbReference type="ARBA" id="ARBA00012257"/>
    </source>
</evidence>
<comment type="pathway">
    <text evidence="2">Purine metabolism; urate degradation; (S)-allantoin from urate: step 3/3.</text>
</comment>
<evidence type="ECO:0000313" key="9">
    <source>
        <dbReference type="Proteomes" id="UP001293718"/>
    </source>
</evidence>
<sequence>MTTLTTPLSLNDINALDRDAFVAALGRSFEHSPWVAEGAWSARPFRSVEQLHAALMDVVRQAPRERQLAFLRAHPELAGREAQAGTMTDESVAEQSSAGLDALSREEFQRLNALNGAYRERHGFPFIIAARRHGKAQILAELQRRTQRDSEQELHEALAQIADISRLRVDALARAA</sequence>
<dbReference type="Gene3D" id="1.10.3330.10">
    <property type="entry name" value="Oxo-4-hydroxy-4-carboxy-5-ureidoimidazoline decarboxylase"/>
    <property type="match status" value="1"/>
</dbReference>
<protein>
    <recommendedName>
        <fullName evidence="3">2-oxo-4-hydroxy-4-carboxy-5-ureidoimidazoline decarboxylase</fullName>
        <ecNumber evidence="3">4.1.1.97</ecNumber>
    </recommendedName>
</protein>
<evidence type="ECO:0000313" key="8">
    <source>
        <dbReference type="EMBL" id="MDZ5459918.1"/>
    </source>
</evidence>
<dbReference type="PANTHER" id="PTHR43466:SF1">
    <property type="entry name" value="2-OXO-4-HYDROXY-4-CARBOXY-5-UREIDOIMIDAZOLINE DECARBOXYLASE-RELATED"/>
    <property type="match status" value="1"/>
</dbReference>
<dbReference type="NCBIfam" id="TIGR03164">
    <property type="entry name" value="UHCUDC"/>
    <property type="match status" value="1"/>
</dbReference>
<keyword evidence="5" id="KW-0210">Decarboxylase</keyword>
<evidence type="ECO:0000256" key="6">
    <source>
        <dbReference type="ARBA" id="ARBA00023239"/>
    </source>
</evidence>
<dbReference type="GO" id="GO:0051997">
    <property type="term" value="F:2-oxo-4-hydroxy-4-carboxy-5-ureidoimidazoline decarboxylase activity"/>
    <property type="evidence" value="ECO:0007669"/>
    <property type="project" value="UniProtKB-EC"/>
</dbReference>
<dbReference type="InterPro" id="IPR017580">
    <property type="entry name" value="OHCU_decarboxylase-1"/>
</dbReference>